<feature type="compositionally biased region" description="Basic residues" evidence="1">
    <location>
        <begin position="49"/>
        <end position="58"/>
    </location>
</feature>
<accession>A0A9W9LTK7</accession>
<comment type="caution">
    <text evidence="2">The sequence shown here is derived from an EMBL/GenBank/DDBJ whole genome shotgun (WGS) entry which is preliminary data.</text>
</comment>
<name>A0A9W9LTK7_9EURO</name>
<dbReference type="RefSeq" id="XP_056546630.1">
    <property type="nucleotide sequence ID" value="XM_056683024.1"/>
</dbReference>
<feature type="region of interest" description="Disordered" evidence="1">
    <location>
        <begin position="36"/>
        <end position="60"/>
    </location>
</feature>
<dbReference type="EMBL" id="JAPQKN010000001">
    <property type="protein sequence ID" value="KAJ5175022.1"/>
    <property type="molecule type" value="Genomic_DNA"/>
</dbReference>
<proteinExistence type="predicted"/>
<evidence type="ECO:0000313" key="2">
    <source>
        <dbReference type="EMBL" id="KAJ5175022.1"/>
    </source>
</evidence>
<dbReference type="InterPro" id="IPR053157">
    <property type="entry name" value="Sterol_Uptake_Regulator"/>
</dbReference>
<dbReference type="GeneID" id="81422200"/>
<evidence type="ECO:0000313" key="3">
    <source>
        <dbReference type="Proteomes" id="UP001149163"/>
    </source>
</evidence>
<keyword evidence="3" id="KW-1185">Reference proteome</keyword>
<gene>
    <name evidence="2" type="ORF">N7482_000899</name>
</gene>
<dbReference type="Proteomes" id="UP001149163">
    <property type="component" value="Unassembled WGS sequence"/>
</dbReference>
<protein>
    <submittedName>
        <fullName evidence="2">Uncharacterized protein</fullName>
    </submittedName>
</protein>
<dbReference type="OrthoDB" id="416217at2759"/>
<dbReference type="PANTHER" id="PTHR47784:SF9">
    <property type="entry name" value="ZN(II)2CYS6 TRANSCRIPTION FACTOR (EUROFUNG)"/>
    <property type="match status" value="1"/>
</dbReference>
<reference evidence="2" key="2">
    <citation type="journal article" date="2023" name="IMA Fungus">
        <title>Comparative genomic study of the Penicillium genus elucidates a diverse pangenome and 15 lateral gene transfer events.</title>
        <authorList>
            <person name="Petersen C."/>
            <person name="Sorensen T."/>
            <person name="Nielsen M.R."/>
            <person name="Sondergaard T.E."/>
            <person name="Sorensen J.L."/>
            <person name="Fitzpatrick D.A."/>
            <person name="Frisvad J.C."/>
            <person name="Nielsen K.L."/>
        </authorList>
    </citation>
    <scope>NUCLEOTIDE SEQUENCE</scope>
    <source>
        <strain evidence="2">IBT 26290</strain>
    </source>
</reference>
<reference evidence="2" key="1">
    <citation type="submission" date="2022-11" db="EMBL/GenBank/DDBJ databases">
        <authorList>
            <person name="Petersen C."/>
        </authorList>
    </citation>
    <scope>NUCLEOTIDE SEQUENCE</scope>
    <source>
        <strain evidence="2">IBT 26290</strain>
    </source>
</reference>
<feature type="compositionally biased region" description="Basic and acidic residues" evidence="1">
    <location>
        <begin position="1"/>
        <end position="10"/>
    </location>
</feature>
<feature type="region of interest" description="Disordered" evidence="1">
    <location>
        <begin position="1"/>
        <end position="20"/>
    </location>
</feature>
<organism evidence="2 3">
    <name type="scientific">Penicillium canariense</name>
    <dbReference type="NCBI Taxonomy" id="189055"/>
    <lineage>
        <taxon>Eukaryota</taxon>
        <taxon>Fungi</taxon>
        <taxon>Dikarya</taxon>
        <taxon>Ascomycota</taxon>
        <taxon>Pezizomycotina</taxon>
        <taxon>Eurotiomycetes</taxon>
        <taxon>Eurotiomycetidae</taxon>
        <taxon>Eurotiales</taxon>
        <taxon>Aspergillaceae</taxon>
        <taxon>Penicillium</taxon>
    </lineage>
</organism>
<evidence type="ECO:0000256" key="1">
    <source>
        <dbReference type="SAM" id="MobiDB-lite"/>
    </source>
</evidence>
<dbReference type="GO" id="GO:0001228">
    <property type="term" value="F:DNA-binding transcription activator activity, RNA polymerase II-specific"/>
    <property type="evidence" value="ECO:0007669"/>
    <property type="project" value="TreeGrafter"/>
</dbReference>
<dbReference type="PANTHER" id="PTHR47784">
    <property type="entry name" value="STEROL UPTAKE CONTROL PROTEIN 2"/>
    <property type="match status" value="1"/>
</dbReference>
<dbReference type="AlphaFoldDB" id="A0A9W9LTK7"/>
<sequence>MRQSENRHQLPDPPAPMQGQRSVFRIPNYKSQTALLHGSTAQPAERAYHSRRAHRKSRGGCANCKQRRVKGVAQFMSRESLSSSMSLLLVADKIDELLQLGSAASGLKSKSRLGLPSTGRVLEALRHFNLATVASYPAQKNPSNMDMMRMKMTQLAFETPFLMHAIIGIAITHLCNVVPDNSHYRIAEAFHWGQAVHQYSGEVSTGVDGNNMDKLYSTCILLTVHSFLLEEFNPRTSFVFSNDPSSLNWLRLQAGLRYLLEHTAPWMSESMWWATFMESHDPRIDSEDRRPGRVGLDPDFADLCGIDEMSTVDNNPLLWPLRMLTWLLVLEISPKSAQKYNMWMGRLEPAYYDCLLAKNPPALVLLAWWLALICHVDEWWMETRARSECTAICMRLEDTDDPLVLKLLEFPAQSCGYLLRHVQERTALERPGDILLVC</sequence>